<proteinExistence type="predicted"/>
<dbReference type="Pfam" id="PF10942">
    <property type="entry name" value="DUF2619"/>
    <property type="match status" value="1"/>
</dbReference>
<keyword evidence="1" id="KW-1133">Transmembrane helix</keyword>
<evidence type="ECO:0000313" key="2">
    <source>
        <dbReference type="EMBL" id="AAS43168.1"/>
    </source>
</evidence>
<dbReference type="EMBL" id="AE017194">
    <property type="protein sequence ID" value="AAS43168.1"/>
    <property type="molecule type" value="Genomic_DNA"/>
</dbReference>
<reference evidence="2 3" key="1">
    <citation type="journal article" date="2004" name="Nucleic Acids Res.">
        <title>The genome sequence of Bacillus cereus ATCC 10987 reveals metabolic adaptations and a large plasmid related to Bacillus anthracis pXO1.</title>
        <authorList>
            <person name="Rasko D.A."/>
            <person name="Ravel J."/>
            <person name="Okstad O.A."/>
            <person name="Helgason E."/>
            <person name="Cer R.Z."/>
            <person name="Jiang L."/>
            <person name="Shores K.A."/>
            <person name="Fouts D.E."/>
            <person name="Tourasse N.J."/>
            <person name="Angiuoli S.V."/>
            <person name="Kolonay J."/>
            <person name="Nelson W.C."/>
            <person name="Kolsto A.-B."/>
            <person name="Fraser C.M."/>
            <person name="Read T.D."/>
        </authorList>
    </citation>
    <scope>NUCLEOTIDE SEQUENCE [LARGE SCALE GENOMIC DNA]</scope>
    <source>
        <strain evidence="3">ATCC 10987 / NRS 248</strain>
    </source>
</reference>
<evidence type="ECO:0000313" key="3">
    <source>
        <dbReference type="Proteomes" id="UP000002527"/>
    </source>
</evidence>
<sequence>MYKYILFWSAALVTVMGEGGRMKQWLAAMETSVLVMGALRLFSGSAEIFAALLMLYVNDAKKALFINSMLAFVGPTVLILTMTIGIASVASEISFLKLFFLTLGIGCIFIALLK</sequence>
<keyword evidence="1" id="KW-0812">Transmembrane</keyword>
<feature type="transmembrane region" description="Helical" evidence="1">
    <location>
        <begin position="64"/>
        <end position="87"/>
    </location>
</feature>
<protein>
    <recommendedName>
        <fullName evidence="4">DUF2619 domain-containing protein</fullName>
    </recommendedName>
</protein>
<evidence type="ECO:0008006" key="4">
    <source>
        <dbReference type="Google" id="ProtNLM"/>
    </source>
</evidence>
<dbReference type="HOGENOM" id="CLU_157752_1_0_9"/>
<dbReference type="Proteomes" id="UP000002527">
    <property type="component" value="Chromosome"/>
</dbReference>
<dbReference type="AlphaFoldDB" id="Q730Z9"/>
<name>Q730Z9_BACC1</name>
<accession>Q730Z9</accession>
<dbReference type="KEGG" id="bca:BCE_4267"/>
<organism evidence="2 3">
    <name type="scientific">Bacillus cereus (strain ATCC 10987 / NRS 248)</name>
    <dbReference type="NCBI Taxonomy" id="222523"/>
    <lineage>
        <taxon>Bacteria</taxon>
        <taxon>Bacillati</taxon>
        <taxon>Bacillota</taxon>
        <taxon>Bacilli</taxon>
        <taxon>Bacillales</taxon>
        <taxon>Bacillaceae</taxon>
        <taxon>Bacillus</taxon>
        <taxon>Bacillus cereus group</taxon>
    </lineage>
</organism>
<dbReference type="InterPro" id="IPR020390">
    <property type="entry name" value="Uncharacterised_YqhV"/>
</dbReference>
<gene>
    <name evidence="2" type="ordered locus">BCE_4267</name>
</gene>
<keyword evidence="1" id="KW-0472">Membrane</keyword>
<feature type="transmembrane region" description="Helical" evidence="1">
    <location>
        <begin position="33"/>
        <end position="57"/>
    </location>
</feature>
<evidence type="ECO:0000256" key="1">
    <source>
        <dbReference type="SAM" id="Phobius"/>
    </source>
</evidence>
<feature type="transmembrane region" description="Helical" evidence="1">
    <location>
        <begin position="93"/>
        <end position="113"/>
    </location>
</feature>